<keyword evidence="4 6" id="KW-1133">Transmembrane helix</keyword>
<keyword evidence="9" id="KW-1185">Reference proteome</keyword>
<feature type="transmembrane region" description="Helical" evidence="6">
    <location>
        <begin position="7"/>
        <end position="26"/>
    </location>
</feature>
<proteinExistence type="predicted"/>
<evidence type="ECO:0000256" key="6">
    <source>
        <dbReference type="SAM" id="Phobius"/>
    </source>
</evidence>
<reference evidence="8 9" key="1">
    <citation type="journal article" date="2005" name="Genome Res.">
        <title>Complete genome sequence of the hyperthermophilic archaeon Thermococcus kodakaraensis KOD1 and comparison with Pyrococcus genomes.</title>
        <authorList>
            <person name="Fukui T."/>
            <person name="Atomi H."/>
            <person name="Kanai T."/>
            <person name="Matsumi R."/>
            <person name="Fujiwara S."/>
            <person name="Imanaka T."/>
        </authorList>
    </citation>
    <scope>NUCLEOTIDE SEQUENCE [LARGE SCALE GENOMIC DNA]</scope>
    <source>
        <strain evidence="9">ATCC BAA-918 / JCM 12380 / KOD1</strain>
    </source>
</reference>
<dbReference type="NCBIfam" id="TIGR02228">
    <property type="entry name" value="sigpep_I_arch"/>
    <property type="match status" value="1"/>
</dbReference>
<feature type="domain" description="Peptidase S24/S26A/S26B/S26C" evidence="7">
    <location>
        <begin position="37"/>
        <end position="116"/>
    </location>
</feature>
<dbReference type="OrthoDB" id="50404at2157"/>
<dbReference type="GO" id="GO:0006465">
    <property type="term" value="P:signal peptide processing"/>
    <property type="evidence" value="ECO:0007669"/>
    <property type="project" value="InterPro"/>
</dbReference>
<dbReference type="PANTHER" id="PTHR10806">
    <property type="entry name" value="SIGNAL PEPTIDASE COMPLEX CATALYTIC SUBUNIT SEC11"/>
    <property type="match status" value="1"/>
</dbReference>
<dbReference type="CDD" id="cd06462">
    <property type="entry name" value="Peptidase_S24_S26"/>
    <property type="match status" value="1"/>
</dbReference>
<dbReference type="STRING" id="69014.TK1703"/>
<dbReference type="InterPro" id="IPR001733">
    <property type="entry name" value="Peptidase_S26B"/>
</dbReference>
<dbReference type="PANTHER" id="PTHR10806:SF6">
    <property type="entry name" value="SIGNAL PEPTIDASE COMPLEX CATALYTIC SUBUNIT SEC11"/>
    <property type="match status" value="1"/>
</dbReference>
<evidence type="ECO:0000259" key="7">
    <source>
        <dbReference type="Pfam" id="PF00717"/>
    </source>
</evidence>
<dbReference type="GO" id="GO:0016020">
    <property type="term" value="C:membrane"/>
    <property type="evidence" value="ECO:0007669"/>
    <property type="project" value="UniProtKB-SubCell"/>
</dbReference>
<dbReference type="InterPro" id="IPR036286">
    <property type="entry name" value="LexA/Signal_pep-like_sf"/>
</dbReference>
<protein>
    <submittedName>
        <fullName evidence="8">Signal peptidase I, fused to C-terminal uncharacterized domain</fullName>
    </submittedName>
</protein>
<dbReference type="HOGENOM" id="CLU_037192_0_0_2"/>
<evidence type="ECO:0000256" key="1">
    <source>
        <dbReference type="ARBA" id="ARBA00004370"/>
    </source>
</evidence>
<dbReference type="InParanoid" id="Q5JJ10"/>
<dbReference type="eggNOG" id="arCOG01740">
    <property type="taxonomic scope" value="Archaea"/>
</dbReference>
<keyword evidence="2" id="KW-0645">Protease</keyword>
<evidence type="ECO:0000313" key="9">
    <source>
        <dbReference type="Proteomes" id="UP000000536"/>
    </source>
</evidence>
<keyword evidence="3 6" id="KW-0812">Transmembrane</keyword>
<evidence type="ECO:0000256" key="3">
    <source>
        <dbReference type="ARBA" id="ARBA00022692"/>
    </source>
</evidence>
<sequence>MKKLLEGIITAVIFMILVASVVGFILDRPILVSYAYSESMTPTINKGDLFFINPLSRNAEVGDIIVFHRRDGWTVHRVYAIVDGKYITKGDHNVATDQQDGAYPEVEHVDIAGKVVQISNHPLVIRGGGDFIVNLRKRLTNVYAIVIIVILGGLLTFSGSSKERSRRRSKRRRFIRIQGKTLYGIVSVLIISGFLAVIIASWGTLAFTYSSTLAGGQTDGWHLPGTTFEKNLSVENHAVYPFYYFFKDDSGRVELKTTGFRLGGGEAQNLSLTVTVPVDTRIYREEVSVWSYPALLPYSLINWAYSISPYFPLVLYLIPLSVLMLAFYWISGISGEMISIRKGKILSKLTGDGRL</sequence>
<accession>Q5JJ10</accession>
<dbReference type="GO" id="GO:0008233">
    <property type="term" value="F:peptidase activity"/>
    <property type="evidence" value="ECO:0000318"/>
    <property type="project" value="GO_Central"/>
</dbReference>
<gene>
    <name evidence="8" type="ordered locus">TK1703</name>
</gene>
<dbReference type="EnsemblBacteria" id="BAD85892">
    <property type="protein sequence ID" value="BAD85892"/>
    <property type="gene ID" value="TK1703"/>
</dbReference>
<name>Q5JJ10_THEKO</name>
<evidence type="ECO:0000313" key="8">
    <source>
        <dbReference type="EMBL" id="BAD85892.1"/>
    </source>
</evidence>
<keyword evidence="2" id="KW-0378">Hydrolase</keyword>
<comment type="subcellular location">
    <subcellularLocation>
        <location evidence="1">Membrane</location>
    </subcellularLocation>
</comment>
<dbReference type="EMBL" id="AP006878">
    <property type="protein sequence ID" value="BAD85892.1"/>
    <property type="molecule type" value="Genomic_DNA"/>
</dbReference>
<dbReference type="PRINTS" id="PR00728">
    <property type="entry name" value="SIGNALPTASE"/>
</dbReference>
<dbReference type="Pfam" id="PF00717">
    <property type="entry name" value="Peptidase_S24"/>
    <property type="match status" value="1"/>
</dbReference>
<feature type="transmembrane region" description="Helical" evidence="6">
    <location>
        <begin position="181"/>
        <end position="203"/>
    </location>
</feature>
<feature type="transmembrane region" description="Helical" evidence="6">
    <location>
        <begin position="142"/>
        <end position="160"/>
    </location>
</feature>
<dbReference type="RefSeq" id="WP_011250654.1">
    <property type="nucleotide sequence ID" value="NC_006624.1"/>
</dbReference>
<dbReference type="AlphaFoldDB" id="Q5JJ10"/>
<dbReference type="KEGG" id="tko:TK1703"/>
<dbReference type="GeneID" id="78448232"/>
<dbReference type="Proteomes" id="UP000000536">
    <property type="component" value="Chromosome"/>
</dbReference>
<keyword evidence="5 6" id="KW-0472">Membrane</keyword>
<dbReference type="MEROPS" id="S26.A11"/>
<dbReference type="SUPFAM" id="SSF51306">
    <property type="entry name" value="LexA/Signal peptidase"/>
    <property type="match status" value="1"/>
</dbReference>
<evidence type="ECO:0000256" key="5">
    <source>
        <dbReference type="ARBA" id="ARBA00023136"/>
    </source>
</evidence>
<evidence type="ECO:0000256" key="4">
    <source>
        <dbReference type="ARBA" id="ARBA00022989"/>
    </source>
</evidence>
<dbReference type="PhylomeDB" id="Q5JJ10"/>
<organism evidence="8 9">
    <name type="scientific">Thermococcus kodakarensis (strain ATCC BAA-918 / JCM 12380 / KOD1)</name>
    <name type="common">Pyrococcus kodakaraensis (strain KOD1)</name>
    <dbReference type="NCBI Taxonomy" id="69014"/>
    <lineage>
        <taxon>Archaea</taxon>
        <taxon>Methanobacteriati</taxon>
        <taxon>Methanobacteriota</taxon>
        <taxon>Thermococci</taxon>
        <taxon>Thermococcales</taxon>
        <taxon>Thermococcaceae</taxon>
        <taxon>Thermococcus</taxon>
    </lineage>
</organism>
<dbReference type="InterPro" id="IPR015927">
    <property type="entry name" value="Peptidase_S24_S26A/B/C"/>
</dbReference>
<dbReference type="PATRIC" id="fig|69014.16.peg.1661"/>
<feature type="transmembrane region" description="Helical" evidence="6">
    <location>
        <begin position="310"/>
        <end position="331"/>
    </location>
</feature>
<evidence type="ECO:0000256" key="2">
    <source>
        <dbReference type="ARBA" id="ARBA00022670"/>
    </source>
</evidence>
<dbReference type="Gene3D" id="2.10.109.10">
    <property type="entry name" value="Umud Fragment, subunit A"/>
    <property type="match status" value="1"/>
</dbReference>